<proteinExistence type="predicted"/>
<comment type="caution">
    <text evidence="2">The sequence shown here is derived from an EMBL/GenBank/DDBJ whole genome shotgun (WGS) entry which is preliminary data.</text>
</comment>
<evidence type="ECO:0000313" key="3">
    <source>
        <dbReference type="Proteomes" id="UP001597062"/>
    </source>
</evidence>
<reference evidence="3" key="1">
    <citation type="journal article" date="2019" name="Int. J. Syst. Evol. Microbiol.">
        <title>The Global Catalogue of Microorganisms (GCM) 10K type strain sequencing project: providing services to taxonomists for standard genome sequencing and annotation.</title>
        <authorList>
            <consortium name="The Broad Institute Genomics Platform"/>
            <consortium name="The Broad Institute Genome Sequencing Center for Infectious Disease"/>
            <person name="Wu L."/>
            <person name="Ma J."/>
        </authorList>
    </citation>
    <scope>NUCLEOTIDE SEQUENCE [LARGE SCALE GENOMIC DNA]</scope>
    <source>
        <strain evidence="3">CCUG 60527</strain>
    </source>
</reference>
<evidence type="ECO:0000256" key="1">
    <source>
        <dbReference type="SAM" id="Phobius"/>
    </source>
</evidence>
<organism evidence="2 3">
    <name type="scientific">Tenacibaculum geojense</name>
    <dbReference type="NCBI Taxonomy" id="915352"/>
    <lineage>
        <taxon>Bacteria</taxon>
        <taxon>Pseudomonadati</taxon>
        <taxon>Bacteroidota</taxon>
        <taxon>Flavobacteriia</taxon>
        <taxon>Flavobacteriales</taxon>
        <taxon>Flavobacteriaceae</taxon>
        <taxon>Tenacibaculum</taxon>
    </lineage>
</organism>
<dbReference type="Proteomes" id="UP001597062">
    <property type="component" value="Unassembled WGS sequence"/>
</dbReference>
<name>A0ABW3JUN9_9FLAO</name>
<keyword evidence="1" id="KW-0472">Membrane</keyword>
<keyword evidence="1" id="KW-0812">Transmembrane</keyword>
<keyword evidence="3" id="KW-1185">Reference proteome</keyword>
<accession>A0ABW3JUN9</accession>
<sequence length="57" mass="6240">MFLLQKSDYNAAYQSGYQAGKWIAHNPTLAVILAVVLLGGLVFGITKVVKQIRTFGE</sequence>
<dbReference type="RefSeq" id="WP_386108794.1">
    <property type="nucleotide sequence ID" value="NZ_JBHTJR010000051.1"/>
</dbReference>
<keyword evidence="1" id="KW-1133">Transmembrane helix</keyword>
<gene>
    <name evidence="2" type="ORF">ACFQ1U_12300</name>
</gene>
<protein>
    <submittedName>
        <fullName evidence="2">Uncharacterized protein</fullName>
    </submittedName>
</protein>
<feature type="transmembrane region" description="Helical" evidence="1">
    <location>
        <begin position="29"/>
        <end position="49"/>
    </location>
</feature>
<dbReference type="EMBL" id="JBHTJR010000051">
    <property type="protein sequence ID" value="MFD0993988.1"/>
    <property type="molecule type" value="Genomic_DNA"/>
</dbReference>
<evidence type="ECO:0000313" key="2">
    <source>
        <dbReference type="EMBL" id="MFD0993988.1"/>
    </source>
</evidence>